<accession>A0ABS5RNT6</accession>
<sequence>MTPRGDIVATAGRGAWMGNRGRLHEGRGTRDVVRRWQSKAWITCRLEFRGWRAAQWEPNHYTPLFFLDEAVAFAAGHRPCAECRRADYNAYRAAWAESLGGAPPYAKEMDTRLHAERTGDRPHLMPWATLPDGVFVDTDHGPAVLAGDHLAVFDERSYGYRPRLARPTAGDAPVWTPPANVAVLRAGYPVQTDPAAR</sequence>
<dbReference type="Proteomes" id="UP001519535">
    <property type="component" value="Unassembled WGS sequence"/>
</dbReference>
<gene>
    <name evidence="1" type="ORF">KIH27_20500</name>
</gene>
<comment type="caution">
    <text evidence="1">The sequence shown here is derived from an EMBL/GenBank/DDBJ whole genome shotgun (WGS) entry which is preliminary data.</text>
</comment>
<keyword evidence="2" id="KW-1185">Reference proteome</keyword>
<organism evidence="1 2">
    <name type="scientific">Mycolicibacter acidiphilus</name>
    <dbReference type="NCBI Taxonomy" id="2835306"/>
    <lineage>
        <taxon>Bacteria</taxon>
        <taxon>Bacillati</taxon>
        <taxon>Actinomycetota</taxon>
        <taxon>Actinomycetes</taxon>
        <taxon>Mycobacteriales</taxon>
        <taxon>Mycobacteriaceae</taxon>
        <taxon>Mycolicibacter</taxon>
    </lineage>
</organism>
<evidence type="ECO:0000313" key="2">
    <source>
        <dbReference type="Proteomes" id="UP001519535"/>
    </source>
</evidence>
<dbReference type="EMBL" id="JAHCLR010000068">
    <property type="protein sequence ID" value="MBS9535968.1"/>
    <property type="molecule type" value="Genomic_DNA"/>
</dbReference>
<protein>
    <submittedName>
        <fullName evidence="1">Uncharacterized protein</fullName>
    </submittedName>
</protein>
<dbReference type="RefSeq" id="WP_214094814.1">
    <property type="nucleotide sequence ID" value="NZ_JAHCLR010000068.1"/>
</dbReference>
<proteinExistence type="predicted"/>
<name>A0ABS5RNT6_9MYCO</name>
<reference evidence="1 2" key="1">
    <citation type="submission" date="2021-05" db="EMBL/GenBank/DDBJ databases">
        <title>Mycobacterium acidophilum sp. nov., an extremely acid-tolerant member of the genus Mycobacterium.</title>
        <authorList>
            <person name="Xia J."/>
        </authorList>
    </citation>
    <scope>NUCLEOTIDE SEQUENCE [LARGE SCALE GENOMIC DNA]</scope>
    <source>
        <strain evidence="1 2">M1</strain>
    </source>
</reference>
<evidence type="ECO:0000313" key="1">
    <source>
        <dbReference type="EMBL" id="MBS9535968.1"/>
    </source>
</evidence>